<reference evidence="1" key="1">
    <citation type="journal article" date="2020" name="mSystems">
        <title>Genome- and Community-Level Interaction Insights into Carbon Utilization and Element Cycling Functions of Hydrothermarchaeota in Hydrothermal Sediment.</title>
        <authorList>
            <person name="Zhou Z."/>
            <person name="Liu Y."/>
            <person name="Xu W."/>
            <person name="Pan J."/>
            <person name="Luo Z.H."/>
            <person name="Li M."/>
        </authorList>
    </citation>
    <scope>NUCLEOTIDE SEQUENCE [LARGE SCALE GENOMIC DNA]</scope>
    <source>
        <strain evidence="1">HyVt-458</strain>
    </source>
</reference>
<dbReference type="SFLD" id="SFLDS00003">
    <property type="entry name" value="Haloacid_Dehalogenase"/>
    <property type="match status" value="1"/>
</dbReference>
<dbReference type="SFLD" id="SFLDG01129">
    <property type="entry name" value="C1.5:_HAD__Beta-PGM__Phosphata"/>
    <property type="match status" value="1"/>
</dbReference>
<comment type="caution">
    <text evidence="1">The sequence shown here is derived from an EMBL/GenBank/DDBJ whole genome shotgun (WGS) entry which is preliminary data.</text>
</comment>
<evidence type="ECO:0000313" key="1">
    <source>
        <dbReference type="EMBL" id="HEC07245.1"/>
    </source>
</evidence>
<gene>
    <name evidence="1" type="ORF">ENJ12_10355</name>
</gene>
<dbReference type="InterPro" id="IPR036412">
    <property type="entry name" value="HAD-like_sf"/>
</dbReference>
<dbReference type="PANTHER" id="PTHR43434:SF3">
    <property type="entry name" value="GMP_IMP NUCLEOTIDASE YRFG"/>
    <property type="match status" value="1"/>
</dbReference>
<dbReference type="InterPro" id="IPR006439">
    <property type="entry name" value="HAD-SF_hydro_IA"/>
</dbReference>
<dbReference type="Pfam" id="PF00702">
    <property type="entry name" value="Hydrolase"/>
    <property type="match status" value="1"/>
</dbReference>
<dbReference type="NCBIfam" id="NF011564">
    <property type="entry name" value="PRK14988.1"/>
    <property type="match status" value="1"/>
</dbReference>
<dbReference type="GO" id="GO:0006281">
    <property type="term" value="P:DNA repair"/>
    <property type="evidence" value="ECO:0007669"/>
    <property type="project" value="TreeGrafter"/>
</dbReference>
<dbReference type="InterPro" id="IPR050155">
    <property type="entry name" value="HAD-like_hydrolase_sf"/>
</dbReference>
<proteinExistence type="predicted"/>
<organism evidence="1">
    <name type="scientific">Thiolapillus brandeum</name>
    <dbReference type="NCBI Taxonomy" id="1076588"/>
    <lineage>
        <taxon>Bacteria</taxon>
        <taxon>Pseudomonadati</taxon>
        <taxon>Pseudomonadota</taxon>
        <taxon>Gammaproteobacteria</taxon>
        <taxon>Chromatiales</taxon>
        <taxon>Sedimenticolaceae</taxon>
        <taxon>Thiolapillus</taxon>
    </lineage>
</organism>
<dbReference type="SUPFAM" id="SSF56784">
    <property type="entry name" value="HAD-like"/>
    <property type="match status" value="1"/>
</dbReference>
<dbReference type="Proteomes" id="UP000886339">
    <property type="component" value="Unassembled WGS sequence"/>
</dbReference>
<dbReference type="PANTHER" id="PTHR43434">
    <property type="entry name" value="PHOSPHOGLYCOLATE PHOSPHATASE"/>
    <property type="match status" value="1"/>
</dbReference>
<dbReference type="AlphaFoldDB" id="A0A831RXX3"/>
<sequence>MFDWAQIDTVLLDMDGTLLDLHFDNHFWLEYVPRRYAEQHGLSLEAATEELMQRYRRVEGTLDWYCVDYWSRELALDIPLLKTEVEHLIAVHPHVTDFLECLGTSGKSRVLVTNAHQKALQLKMGKTRLGAYLDQVISAHDIGLPKENPAFWERLQQVVHFSPERSLFIDDSLPVLRSARDFGIGNLLCMLQPDARQPAREISEFPALQHFEPLLQDLAC</sequence>
<dbReference type="InterPro" id="IPR023214">
    <property type="entry name" value="HAD_sf"/>
</dbReference>
<name>A0A831RXX3_9GAMM</name>
<dbReference type="PRINTS" id="PR00413">
    <property type="entry name" value="HADHALOGNASE"/>
</dbReference>
<dbReference type="EMBL" id="DRLF01000356">
    <property type="protein sequence ID" value="HEC07245.1"/>
    <property type="molecule type" value="Genomic_DNA"/>
</dbReference>
<dbReference type="GO" id="GO:0005829">
    <property type="term" value="C:cytosol"/>
    <property type="evidence" value="ECO:0007669"/>
    <property type="project" value="TreeGrafter"/>
</dbReference>
<dbReference type="GO" id="GO:0008967">
    <property type="term" value="F:phosphoglycolate phosphatase activity"/>
    <property type="evidence" value="ECO:0007669"/>
    <property type="project" value="TreeGrafter"/>
</dbReference>
<dbReference type="NCBIfam" id="TIGR01509">
    <property type="entry name" value="HAD-SF-IA-v3"/>
    <property type="match status" value="1"/>
</dbReference>
<accession>A0A831RXX3</accession>
<dbReference type="Gene3D" id="3.40.50.1000">
    <property type="entry name" value="HAD superfamily/HAD-like"/>
    <property type="match status" value="1"/>
</dbReference>
<dbReference type="CDD" id="cd01427">
    <property type="entry name" value="HAD_like"/>
    <property type="match status" value="1"/>
</dbReference>
<protein>
    <submittedName>
        <fullName evidence="1">GMP/IMP nucleotidase</fullName>
    </submittedName>
</protein>